<dbReference type="GO" id="GO:0043596">
    <property type="term" value="C:nuclear replication fork"/>
    <property type="evidence" value="ECO:0007669"/>
    <property type="project" value="TreeGrafter"/>
</dbReference>
<feature type="compositionally biased region" description="Polar residues" evidence="2">
    <location>
        <begin position="601"/>
        <end position="616"/>
    </location>
</feature>
<dbReference type="InterPro" id="IPR015408">
    <property type="entry name" value="Znf_Mcm10/DnaG"/>
</dbReference>
<feature type="compositionally biased region" description="Polar residues" evidence="2">
    <location>
        <begin position="388"/>
        <end position="411"/>
    </location>
</feature>
<dbReference type="Proteomes" id="UP000419144">
    <property type="component" value="Unassembled WGS sequence"/>
</dbReference>
<gene>
    <name evidence="4" type="ORF">LtaPh_2625400</name>
</gene>
<dbReference type="VEuPathDB" id="TriTrypDB:LtaPh_2625400"/>
<dbReference type="PANTHER" id="PTHR13454:SF11">
    <property type="entry name" value="PROTEIN MCM10 HOMOLOG"/>
    <property type="match status" value="1"/>
</dbReference>
<feature type="region of interest" description="Disordered" evidence="2">
    <location>
        <begin position="735"/>
        <end position="770"/>
    </location>
</feature>
<dbReference type="InterPro" id="IPR012340">
    <property type="entry name" value="NA-bd_OB-fold"/>
</dbReference>
<feature type="region of interest" description="Disordered" evidence="2">
    <location>
        <begin position="546"/>
        <end position="623"/>
    </location>
</feature>
<protein>
    <recommendedName>
        <fullName evidence="3">Zinc finger Mcm10/DnaG-type domain-containing protein</fullName>
    </recommendedName>
</protein>
<dbReference type="InterPro" id="IPR040184">
    <property type="entry name" value="Mcm10"/>
</dbReference>
<feature type="region of interest" description="Disordered" evidence="2">
    <location>
        <begin position="387"/>
        <end position="411"/>
    </location>
</feature>
<dbReference type="GO" id="GO:0006270">
    <property type="term" value="P:DNA replication initiation"/>
    <property type="evidence" value="ECO:0007669"/>
    <property type="project" value="InterPro"/>
</dbReference>
<dbReference type="OrthoDB" id="273123at2759"/>
<evidence type="ECO:0000259" key="3">
    <source>
        <dbReference type="Pfam" id="PF09329"/>
    </source>
</evidence>
<comment type="similarity">
    <text evidence="1">Belongs to the MCM10 family.</text>
</comment>
<evidence type="ECO:0000256" key="2">
    <source>
        <dbReference type="SAM" id="MobiDB-lite"/>
    </source>
</evidence>
<dbReference type="AlphaFoldDB" id="A0A640KKN9"/>
<dbReference type="Pfam" id="PF09329">
    <property type="entry name" value="zf-primase"/>
    <property type="match status" value="1"/>
</dbReference>
<dbReference type="Gene3D" id="2.40.50.140">
    <property type="entry name" value="Nucleic acid-binding proteins"/>
    <property type="match status" value="1"/>
</dbReference>
<feature type="compositionally biased region" description="Basic and acidic residues" evidence="2">
    <location>
        <begin position="546"/>
        <end position="559"/>
    </location>
</feature>
<keyword evidence="5" id="KW-1185">Reference proteome</keyword>
<feature type="compositionally biased region" description="Polar residues" evidence="2">
    <location>
        <begin position="150"/>
        <end position="163"/>
    </location>
</feature>
<evidence type="ECO:0000256" key="1">
    <source>
        <dbReference type="ARBA" id="ARBA00009679"/>
    </source>
</evidence>
<evidence type="ECO:0000313" key="5">
    <source>
        <dbReference type="Proteomes" id="UP000419144"/>
    </source>
</evidence>
<name>A0A640KKN9_LEITA</name>
<feature type="region of interest" description="Disordered" evidence="2">
    <location>
        <begin position="150"/>
        <end position="187"/>
    </location>
</feature>
<organism evidence="4 5">
    <name type="scientific">Leishmania tarentolae</name>
    <name type="common">Sauroleishmania tarentolae</name>
    <dbReference type="NCBI Taxonomy" id="5689"/>
    <lineage>
        <taxon>Eukaryota</taxon>
        <taxon>Discoba</taxon>
        <taxon>Euglenozoa</taxon>
        <taxon>Kinetoplastea</taxon>
        <taxon>Metakinetoplastina</taxon>
        <taxon>Trypanosomatida</taxon>
        <taxon>Trypanosomatidae</taxon>
        <taxon>Leishmaniinae</taxon>
        <taxon>Leishmania</taxon>
        <taxon>lizard Leishmania</taxon>
    </lineage>
</organism>
<proteinExistence type="inferred from homology"/>
<evidence type="ECO:0000313" key="4">
    <source>
        <dbReference type="EMBL" id="GET89605.1"/>
    </source>
</evidence>
<dbReference type="PANTHER" id="PTHR13454">
    <property type="entry name" value="PROTEIN MCM10 HOMOLOG"/>
    <property type="match status" value="1"/>
</dbReference>
<dbReference type="GO" id="GO:0003688">
    <property type="term" value="F:DNA replication origin binding"/>
    <property type="evidence" value="ECO:0007669"/>
    <property type="project" value="TreeGrafter"/>
</dbReference>
<reference evidence="4" key="1">
    <citation type="submission" date="2019-11" db="EMBL/GenBank/DDBJ databases">
        <title>Leishmania tarentolae CDS.</title>
        <authorList>
            <person name="Goto Y."/>
            <person name="Yamagishi J."/>
        </authorList>
    </citation>
    <scope>NUCLEOTIDE SEQUENCE [LARGE SCALE GENOMIC DNA]</scope>
    <source>
        <strain evidence="4">Parrot Tar II</strain>
    </source>
</reference>
<dbReference type="GO" id="GO:0003697">
    <property type="term" value="F:single-stranded DNA binding"/>
    <property type="evidence" value="ECO:0007669"/>
    <property type="project" value="InterPro"/>
</dbReference>
<comment type="caution">
    <text evidence="4">The sequence shown here is derived from an EMBL/GenBank/DDBJ whole genome shotgun (WGS) entry which is preliminary data.</text>
</comment>
<dbReference type="EMBL" id="BLBS01000036">
    <property type="protein sequence ID" value="GET89605.1"/>
    <property type="molecule type" value="Genomic_DNA"/>
</dbReference>
<feature type="compositionally biased region" description="Polar residues" evidence="2">
    <location>
        <begin position="746"/>
        <end position="764"/>
    </location>
</feature>
<feature type="region of interest" description="Disordered" evidence="2">
    <location>
        <begin position="27"/>
        <end position="64"/>
    </location>
</feature>
<accession>A0A640KKN9</accession>
<sequence>MSDDLFDIFSDAAPPLAAVGEAIVGVSEASPPSPTLPGPRMDSLASTTSAMPLDDSGDASTLPLPTLSSGLPAVSTPPQTVCTAFSASLAPPTVTTALDSFFSPGSLPQSSSCYESSMAPSVLRSRCATSLPLSASASGGVTVIKAAPSSSATSISENGSQPLNGDGGGTASREGTTSRLASAPPPSALITEPLSRIRVRRATVSLEQFSVRLAEFPFASFDLFRGLSRRSDEAVARTCVGVVTRKSDPKQSTTATRSSRYAVLTLWNMESISPAPETELNFLLCGSALDLLYSRLTTGAVVALSNVARCARRGSALTHDADGVLLRVADSEAVRQLGFAADLGTCASISYKSKERCQIIVNTQRSQHCIYHVAGLRKTVRNGDTVGQDRNSTHGMRGTTASSLGTPATMRGNTRTTHLNLSGAHQRLAVLAPGGVAQRPAGHEPESSSARASLCGGGVTNSRIAASQQMLRQTSFFAVRGDTGLPVEDAALRNSVNSAASGVYGGVQSGAPLALRQQARLRPAVNYPSAHRLGVTSRGRDVLEAARQQAVHDEEEKLLRQPPHCGGTGSTTREGLPNRARAGSGGEGRGNACDVVARVPNGSSKGVPTGKSTRTLPTAGAQKRARTEVLQSCTVANFTEHVTSTCSSSSCAPATTAFTAASETAENGADGCRVEALRQQFQPLRRGAPAAFTPLRSHGAVHTVISSPRQSGHRHKVVMPGALPGASASQEALLRAAMKASRDVKSNSIDSTKSPPDASRSSPVRSHEAVNDTASALTLLGSIADGIHSTHDHLRSESDRQRLLCFVNKQITREKALEALEAITEQQIKAHYCYGCRCWYGQPPTTCVEQHHRVELKPALKKYIKCEHCNYKTFVIGGDEAKGWKVYPRCPRCHESSFWVRGDAALQVPAVVDGPPPL</sequence>
<feature type="domain" description="Zinc finger Mcm10/DnaG-type" evidence="3">
    <location>
        <begin position="338"/>
        <end position="374"/>
    </location>
</feature>